<keyword evidence="3" id="KW-0808">Transferase</keyword>
<dbReference type="InterPro" id="IPR051910">
    <property type="entry name" value="ComF/GntX_DNA_util-trans"/>
</dbReference>
<dbReference type="SUPFAM" id="SSF53271">
    <property type="entry name" value="PRTase-like"/>
    <property type="match status" value="1"/>
</dbReference>
<evidence type="ECO:0000313" key="3">
    <source>
        <dbReference type="EMBL" id="SUS07935.1"/>
    </source>
</evidence>
<keyword evidence="3" id="KW-0328">Glycosyltransferase</keyword>
<dbReference type="GO" id="GO:0016757">
    <property type="term" value="F:glycosyltransferase activity"/>
    <property type="evidence" value="ECO:0007669"/>
    <property type="project" value="UniProtKB-KW"/>
</dbReference>
<accession>A0A380THN0</accession>
<evidence type="ECO:0000259" key="2">
    <source>
        <dbReference type="Pfam" id="PF18912"/>
    </source>
</evidence>
<dbReference type="CDD" id="cd06223">
    <property type="entry name" value="PRTases_typeI"/>
    <property type="match status" value="1"/>
</dbReference>
<reference evidence="3" key="1">
    <citation type="submission" date="2018-07" db="EMBL/GenBank/DDBJ databases">
        <authorList>
            <person name="Quirk P.G."/>
            <person name="Krulwich T.A."/>
        </authorList>
    </citation>
    <scope>NUCLEOTIDE SEQUENCE</scope>
</reference>
<dbReference type="InterPro" id="IPR029057">
    <property type="entry name" value="PRTase-like"/>
</dbReference>
<organism evidence="3">
    <name type="scientific">metagenome</name>
    <dbReference type="NCBI Taxonomy" id="256318"/>
    <lineage>
        <taxon>unclassified sequences</taxon>
        <taxon>metagenomes</taxon>
    </lineage>
</organism>
<dbReference type="InterPro" id="IPR044005">
    <property type="entry name" value="DZR_2"/>
</dbReference>
<comment type="similarity">
    <text evidence="1">Belongs to the ComF/GntX family.</text>
</comment>
<sequence length="415" mass="45156">MQAHQAHDQIEAGGSERQCLLIGGDPEPFGPAHHRWCQIRLHQRLDTAAAGQHLRQLAGVTAEIERKWEGAAHVAEPVGQPFADLAQQKVVPIEAGRRAFTVLTHRAAVEHVHAPHAIVVAAVLHPQPLGSARRAIVYGSRGRLRAQPVSESITEGRRPHAASMLATAITSKLSWIGRSLIDLVLPPQCLSCGSVVDDPHTLCAACWGRLRFIEHPLCSACGRPFDVEESDGALCGRCVRRPHVYARARSSLAYDDASRHMILMFKYADRTDAAPLFASWMGHAGRDLLADADLIAPVPLHWTRLLRRRYNQAALLAQAIGRAAGLEVEVDLLRRQRRTARLAGMGAKDRARTVKGAISVPAARSDRIKDRRILVIDDVLTTGATVDACAQALLDAGASAVDVLTLARVVRPERV</sequence>
<feature type="domain" description="Double zinc ribbon" evidence="2">
    <location>
        <begin position="180"/>
        <end position="239"/>
    </location>
</feature>
<dbReference type="PANTHER" id="PTHR47505:SF1">
    <property type="entry name" value="DNA UTILIZATION PROTEIN YHGH"/>
    <property type="match status" value="1"/>
</dbReference>
<name>A0A380THN0_9ZZZZ</name>
<gene>
    <name evidence="3" type="ORF">DF3PB_5360003</name>
</gene>
<dbReference type="Pfam" id="PF18912">
    <property type="entry name" value="DZR_2"/>
    <property type="match status" value="1"/>
</dbReference>
<dbReference type="AlphaFoldDB" id="A0A380THN0"/>
<dbReference type="InterPro" id="IPR000836">
    <property type="entry name" value="PRTase_dom"/>
</dbReference>
<evidence type="ECO:0000256" key="1">
    <source>
        <dbReference type="ARBA" id="ARBA00008007"/>
    </source>
</evidence>
<proteinExistence type="inferred from homology"/>
<dbReference type="PANTHER" id="PTHR47505">
    <property type="entry name" value="DNA UTILIZATION PROTEIN YHGH"/>
    <property type="match status" value="1"/>
</dbReference>
<dbReference type="EMBL" id="UIDG01000486">
    <property type="protein sequence ID" value="SUS07935.1"/>
    <property type="molecule type" value="Genomic_DNA"/>
</dbReference>
<dbReference type="Gene3D" id="3.40.50.2020">
    <property type="match status" value="1"/>
</dbReference>
<protein>
    <submittedName>
        <fullName evidence="3">Phosphoribosyltransferase (Modular protein)</fullName>
    </submittedName>
</protein>